<dbReference type="InterPro" id="IPR025258">
    <property type="entry name" value="RH_dom"/>
</dbReference>
<dbReference type="InterPro" id="IPR051366">
    <property type="entry name" value="DEF8"/>
</dbReference>
<keyword evidence="2" id="KW-0677">Repeat</keyword>
<evidence type="ECO:0000256" key="5">
    <source>
        <dbReference type="ARBA" id="ARBA00029450"/>
    </source>
</evidence>
<evidence type="ECO:0000313" key="8">
    <source>
        <dbReference type="EMBL" id="CAD7573143.1"/>
    </source>
</evidence>
<sequence length="443" mass="50994">MENSAIECVVNRTLTSTPSSSTSGCVSGDDTSEGKTSIPPSIITAENYLTICDDALSVSSVEDLTQAVDHCKDMVLESPECSEERKWLVRRLIELRFRLQDMKEAAKEETRTPTSSHSELRVLLGHHFILQTDREPTSKRHCDRCCGIIWSVVHSWYQCTDCKYSSHVKCLPQVCRVCAHVQVTENPTYITNICPEIGLSAQVYRCTECKAHITFKNSWVEPRLCDYNGQYFCPNCHWNSTAVIPARVIHNWDFEERKVCRASRQVLHLMIKLPVIKLERLNPRLFGFVDELTQVKKIRENILLIKKYFILCKEATDNRFLWLLNERQHFLECVDMYSLQDLIEINSGVLLDCLEKIQAQFTKHIKEDCKLCNGRGYLCELCDSKEVIFPFDTTVCICQKCSTVFHKNCWTRKKQQCSKCLRLEKRASILLEEASGGAENHSK</sequence>
<keyword evidence="1" id="KW-0479">Metal-binding</keyword>
<keyword evidence="3" id="KW-0863">Zinc-finger</keyword>
<feature type="compositionally biased region" description="Low complexity" evidence="6">
    <location>
        <begin position="15"/>
        <end position="29"/>
    </location>
</feature>
<dbReference type="PANTHER" id="PTHR12326">
    <property type="entry name" value="PLECKSTRIN HOMOLOGY DOMAIN CONTAINING PROTEIN"/>
    <property type="match status" value="1"/>
</dbReference>
<dbReference type="Pfam" id="PF13901">
    <property type="entry name" value="RH_dom"/>
    <property type="match status" value="1"/>
</dbReference>
<dbReference type="PROSITE" id="PS50081">
    <property type="entry name" value="ZF_DAG_PE_2"/>
    <property type="match status" value="1"/>
</dbReference>
<dbReference type="AlphaFoldDB" id="A0A7R9J610"/>
<evidence type="ECO:0000256" key="4">
    <source>
        <dbReference type="ARBA" id="ARBA00022833"/>
    </source>
</evidence>
<evidence type="ECO:0000256" key="1">
    <source>
        <dbReference type="ARBA" id="ARBA00022723"/>
    </source>
</evidence>
<evidence type="ECO:0000256" key="2">
    <source>
        <dbReference type="ARBA" id="ARBA00022737"/>
    </source>
</evidence>
<accession>A0A7R9J610</accession>
<feature type="domain" description="Phorbol-ester/DAG-type" evidence="7">
    <location>
        <begin position="125"/>
        <end position="178"/>
    </location>
</feature>
<evidence type="ECO:0000256" key="6">
    <source>
        <dbReference type="SAM" id="MobiDB-lite"/>
    </source>
</evidence>
<keyword evidence="4" id="KW-0862">Zinc</keyword>
<evidence type="ECO:0000256" key="3">
    <source>
        <dbReference type="ARBA" id="ARBA00022771"/>
    </source>
</evidence>
<dbReference type="EMBL" id="OE181437">
    <property type="protein sequence ID" value="CAD7573143.1"/>
    <property type="molecule type" value="Genomic_DNA"/>
</dbReference>
<dbReference type="InterPro" id="IPR046349">
    <property type="entry name" value="C1-like_sf"/>
</dbReference>
<dbReference type="InterPro" id="IPR002219">
    <property type="entry name" value="PKC_DAG/PE"/>
</dbReference>
<feature type="region of interest" description="Disordered" evidence="6">
    <location>
        <begin position="15"/>
        <end position="39"/>
    </location>
</feature>
<comment type="similarity">
    <text evidence="5">Belongs to the DEF8 family.</text>
</comment>
<organism evidence="8">
    <name type="scientific">Timema californicum</name>
    <name type="common">California timema</name>
    <name type="synonym">Walking stick</name>
    <dbReference type="NCBI Taxonomy" id="61474"/>
    <lineage>
        <taxon>Eukaryota</taxon>
        <taxon>Metazoa</taxon>
        <taxon>Ecdysozoa</taxon>
        <taxon>Arthropoda</taxon>
        <taxon>Hexapoda</taxon>
        <taxon>Insecta</taxon>
        <taxon>Pterygota</taxon>
        <taxon>Neoptera</taxon>
        <taxon>Polyneoptera</taxon>
        <taxon>Phasmatodea</taxon>
        <taxon>Timematodea</taxon>
        <taxon>Timematoidea</taxon>
        <taxon>Timematidae</taxon>
        <taxon>Timema</taxon>
    </lineage>
</organism>
<protein>
    <submittedName>
        <fullName evidence="8">(California timema) hypothetical protein</fullName>
    </submittedName>
</protein>
<dbReference type="GO" id="GO:0008270">
    <property type="term" value="F:zinc ion binding"/>
    <property type="evidence" value="ECO:0007669"/>
    <property type="project" value="UniProtKB-KW"/>
</dbReference>
<dbReference type="Gene3D" id="3.30.60.20">
    <property type="match status" value="1"/>
</dbReference>
<dbReference type="PANTHER" id="PTHR12326:SF3">
    <property type="entry name" value="DIFFERENTIALLY EXPRESSED IN FDCP 8 HOMOLOG"/>
    <property type="match status" value="1"/>
</dbReference>
<gene>
    <name evidence="8" type="ORF">TCMB3V08_LOCUS5783</name>
</gene>
<dbReference type="SUPFAM" id="SSF57889">
    <property type="entry name" value="Cysteine-rich domain"/>
    <property type="match status" value="1"/>
</dbReference>
<dbReference type="SMART" id="SM01175">
    <property type="entry name" value="DUF4206"/>
    <property type="match status" value="1"/>
</dbReference>
<dbReference type="InterPro" id="IPR047983">
    <property type="entry name" value="DEF8_C1"/>
</dbReference>
<proteinExistence type="inferred from homology"/>
<name>A0A7R9J610_TIMCA</name>
<dbReference type="CDD" id="cd20819">
    <property type="entry name" value="C1_DEF8"/>
    <property type="match status" value="1"/>
</dbReference>
<evidence type="ECO:0000259" key="7">
    <source>
        <dbReference type="PROSITE" id="PS50081"/>
    </source>
</evidence>
<reference evidence="8" key="1">
    <citation type="submission" date="2020-11" db="EMBL/GenBank/DDBJ databases">
        <authorList>
            <person name="Tran Van P."/>
        </authorList>
    </citation>
    <scope>NUCLEOTIDE SEQUENCE</scope>
</reference>